<dbReference type="Proteomes" id="UP000691718">
    <property type="component" value="Unassembled WGS sequence"/>
</dbReference>
<keyword evidence="2" id="KW-1185">Reference proteome</keyword>
<sequence>MPKISKKTQKPHRQRVLRDDEIEKTFEEIYASLKDDTSDEEEGVSRYILVSVPGTRYQPGVGSATKFDGG</sequence>
<evidence type="ECO:0000313" key="1">
    <source>
        <dbReference type="EMBL" id="CAG5001761.1"/>
    </source>
</evidence>
<accession>A0A8S3X779</accession>
<dbReference type="AlphaFoldDB" id="A0A8S3X779"/>
<evidence type="ECO:0000313" key="2">
    <source>
        <dbReference type="Proteomes" id="UP000691718"/>
    </source>
</evidence>
<gene>
    <name evidence="1" type="ORF">PAPOLLO_LOCUS13979</name>
</gene>
<protein>
    <submittedName>
        <fullName evidence="1">(apollo) hypothetical protein</fullName>
    </submittedName>
</protein>
<organism evidence="1 2">
    <name type="scientific">Parnassius apollo</name>
    <name type="common">Apollo butterfly</name>
    <name type="synonym">Papilio apollo</name>
    <dbReference type="NCBI Taxonomy" id="110799"/>
    <lineage>
        <taxon>Eukaryota</taxon>
        <taxon>Metazoa</taxon>
        <taxon>Ecdysozoa</taxon>
        <taxon>Arthropoda</taxon>
        <taxon>Hexapoda</taxon>
        <taxon>Insecta</taxon>
        <taxon>Pterygota</taxon>
        <taxon>Neoptera</taxon>
        <taxon>Endopterygota</taxon>
        <taxon>Lepidoptera</taxon>
        <taxon>Glossata</taxon>
        <taxon>Ditrysia</taxon>
        <taxon>Papilionoidea</taxon>
        <taxon>Papilionidae</taxon>
        <taxon>Parnassiinae</taxon>
        <taxon>Parnassini</taxon>
        <taxon>Parnassius</taxon>
        <taxon>Parnassius</taxon>
    </lineage>
</organism>
<name>A0A8S3X779_PARAO</name>
<proteinExistence type="predicted"/>
<reference evidence="1" key="1">
    <citation type="submission" date="2021-04" db="EMBL/GenBank/DDBJ databases">
        <authorList>
            <person name="Tunstrom K."/>
        </authorList>
    </citation>
    <scope>NUCLEOTIDE SEQUENCE</scope>
</reference>
<comment type="caution">
    <text evidence="1">The sequence shown here is derived from an EMBL/GenBank/DDBJ whole genome shotgun (WGS) entry which is preliminary data.</text>
</comment>
<dbReference type="EMBL" id="CAJQZP010000945">
    <property type="protein sequence ID" value="CAG5001761.1"/>
    <property type="molecule type" value="Genomic_DNA"/>
</dbReference>